<sequence length="242" mass="27122">MSQVKPLKKPPGFRDPTIPIQRPLQPPLPPRKINPPPSFYLEKKGRTCCFSCCCCCFVFLILLIFLVAAGGTLYLWFNPKLPVFHLRSLEFTKFNVTENQDGPKLNAQSNVGVELKNPNRELKIVYGETKVELKGENDVNMGEGKVSGFVQDQKSVKVVKFVMKSNEMLYGDNVGKMIRSGFKSKNLRVSADVSTAIGIGYNGWKSWKIGVRVSCGGLRLKQIENGATPKCGFTLFNWFHLN</sequence>
<evidence type="ECO:0000313" key="5">
    <source>
        <dbReference type="Proteomes" id="UP000790787"/>
    </source>
</evidence>
<dbReference type="STRING" id="4097.A0A1S4C0N1"/>
<protein>
    <submittedName>
        <fullName evidence="6">NDR1/HIN1-like protein 2</fullName>
    </submittedName>
</protein>
<dbReference type="PANTHER" id="PTHR31234">
    <property type="entry name" value="LATE EMBRYOGENESIS ABUNDANT (LEA) HYDROXYPROLINE-RICH GLYCOPROTEIN FAMILY"/>
    <property type="match status" value="1"/>
</dbReference>
<dbReference type="OMA" id="CTITMLK"/>
<reference evidence="5" key="1">
    <citation type="journal article" date="2014" name="Nat. Commun.">
        <title>The tobacco genome sequence and its comparison with those of tomato and potato.</title>
        <authorList>
            <person name="Sierro N."/>
            <person name="Battey J.N."/>
            <person name="Ouadi S."/>
            <person name="Bakaher N."/>
            <person name="Bovet L."/>
            <person name="Willig A."/>
            <person name="Goepfert S."/>
            <person name="Peitsch M.C."/>
            <person name="Ivanov N.V."/>
        </authorList>
    </citation>
    <scope>NUCLEOTIDE SEQUENCE [LARGE SCALE GENOMIC DNA]</scope>
</reference>
<evidence type="ECO:0000256" key="3">
    <source>
        <dbReference type="SAM" id="MobiDB-lite"/>
    </source>
</evidence>
<dbReference type="OrthoDB" id="777695at2759"/>
<gene>
    <name evidence="6" type="primary">LOC107813841</name>
</gene>
<keyword evidence="4" id="KW-0812">Transmembrane</keyword>
<keyword evidence="2 4" id="KW-0472">Membrane</keyword>
<dbReference type="PANTHER" id="PTHR31234:SF35">
    <property type="entry name" value="LATE EMBRYOGENESIS ABUNDANT (LEA) HYDROXYPROLINE-RICH GLYCOPROTEIN FAMILY"/>
    <property type="match status" value="1"/>
</dbReference>
<dbReference type="GO" id="GO:0016020">
    <property type="term" value="C:membrane"/>
    <property type="evidence" value="ECO:0007669"/>
    <property type="project" value="UniProtKB-SubCell"/>
</dbReference>
<comment type="subcellular location">
    <subcellularLocation>
        <location evidence="1">Membrane</location>
    </subcellularLocation>
</comment>
<dbReference type="RefSeq" id="XP_016494633.1">
    <property type="nucleotide sequence ID" value="XM_016639147.2"/>
</dbReference>
<keyword evidence="4" id="KW-1133">Transmembrane helix</keyword>
<dbReference type="GeneID" id="107813841"/>
<dbReference type="InterPro" id="IPR044839">
    <property type="entry name" value="NDR1-like"/>
</dbReference>
<evidence type="ECO:0000256" key="4">
    <source>
        <dbReference type="SAM" id="Phobius"/>
    </source>
</evidence>
<dbReference type="KEGG" id="nta:107813841"/>
<dbReference type="Proteomes" id="UP000790787">
    <property type="component" value="Chromosome 1"/>
</dbReference>
<name>A0A1S4C0N1_TOBAC</name>
<evidence type="ECO:0000313" key="6">
    <source>
        <dbReference type="RefSeq" id="XP_016494633.1"/>
    </source>
</evidence>
<feature type="region of interest" description="Disordered" evidence="3">
    <location>
        <begin position="1"/>
        <end position="31"/>
    </location>
</feature>
<evidence type="ECO:0000256" key="1">
    <source>
        <dbReference type="ARBA" id="ARBA00004370"/>
    </source>
</evidence>
<dbReference type="PaxDb" id="4097-A0A1S4C0N1"/>
<keyword evidence="5" id="KW-1185">Reference proteome</keyword>
<feature type="transmembrane region" description="Helical" evidence="4">
    <location>
        <begin position="48"/>
        <end position="77"/>
    </location>
</feature>
<dbReference type="AlphaFoldDB" id="A0A1S4C0N1"/>
<dbReference type="GO" id="GO:0098542">
    <property type="term" value="P:defense response to other organism"/>
    <property type="evidence" value="ECO:0007669"/>
    <property type="project" value="InterPro"/>
</dbReference>
<accession>A0A1S4C0N1</accession>
<proteinExistence type="predicted"/>
<organism evidence="5 6">
    <name type="scientific">Nicotiana tabacum</name>
    <name type="common">Common tobacco</name>
    <dbReference type="NCBI Taxonomy" id="4097"/>
    <lineage>
        <taxon>Eukaryota</taxon>
        <taxon>Viridiplantae</taxon>
        <taxon>Streptophyta</taxon>
        <taxon>Embryophyta</taxon>
        <taxon>Tracheophyta</taxon>
        <taxon>Spermatophyta</taxon>
        <taxon>Magnoliopsida</taxon>
        <taxon>eudicotyledons</taxon>
        <taxon>Gunneridae</taxon>
        <taxon>Pentapetalae</taxon>
        <taxon>asterids</taxon>
        <taxon>lamiids</taxon>
        <taxon>Solanales</taxon>
        <taxon>Solanaceae</taxon>
        <taxon>Nicotianoideae</taxon>
        <taxon>Nicotianeae</taxon>
        <taxon>Nicotiana</taxon>
    </lineage>
</organism>
<dbReference type="RefSeq" id="XP_016494633.1">
    <property type="nucleotide sequence ID" value="XM_016639147.1"/>
</dbReference>
<evidence type="ECO:0000256" key="2">
    <source>
        <dbReference type="ARBA" id="ARBA00023136"/>
    </source>
</evidence>
<reference evidence="6" key="2">
    <citation type="submission" date="2025-08" db="UniProtKB">
        <authorList>
            <consortium name="RefSeq"/>
        </authorList>
    </citation>
    <scope>IDENTIFICATION</scope>
    <source>
        <tissue evidence="6">Leaf</tissue>
    </source>
</reference>